<keyword evidence="3" id="KW-1003">Cell membrane</keyword>
<feature type="transmembrane region" description="Helical" evidence="7">
    <location>
        <begin position="12"/>
        <end position="32"/>
    </location>
</feature>
<dbReference type="PANTHER" id="PTHR30506:SF3">
    <property type="entry name" value="UPF0126 INNER MEMBRANE PROTEIN YADS-RELATED"/>
    <property type="match status" value="1"/>
</dbReference>
<feature type="domain" description="Glycine transporter" evidence="8">
    <location>
        <begin position="14"/>
        <end position="86"/>
    </location>
</feature>
<feature type="transmembrane region" description="Helical" evidence="7">
    <location>
        <begin position="181"/>
        <end position="198"/>
    </location>
</feature>
<evidence type="ECO:0000313" key="9">
    <source>
        <dbReference type="EMBL" id="QAR31043.1"/>
    </source>
</evidence>
<evidence type="ECO:0000256" key="5">
    <source>
        <dbReference type="ARBA" id="ARBA00022989"/>
    </source>
</evidence>
<evidence type="ECO:0000256" key="7">
    <source>
        <dbReference type="SAM" id="Phobius"/>
    </source>
</evidence>
<evidence type="ECO:0000259" key="8">
    <source>
        <dbReference type="Pfam" id="PF03458"/>
    </source>
</evidence>
<feature type="transmembrane region" description="Helical" evidence="7">
    <location>
        <begin position="93"/>
        <end position="113"/>
    </location>
</feature>
<evidence type="ECO:0000256" key="1">
    <source>
        <dbReference type="ARBA" id="ARBA00004651"/>
    </source>
</evidence>
<accession>A0A410JSC1</accession>
<sequence>MFFSPELSANVTLFIEIVGTISFAMSGAFAAMQTRLDPFGVLIISFATAVGGGTIRDLLLDVPVFWMRDLQICLITVLSCAAAMLFKSLEHNFKVTLFVFDSLGLGLFTIVGLEKGLGLGFSPLICVALGTITGCFGGLMRDVLINRIPLLLRKEIYGMACVIGAFLYLFLAQFFGLENPIVQLVTVLTVFGVRHFSIKYHWHIPLFYLSSEQKMKAQLERVKRLKHRKKK</sequence>
<dbReference type="InterPro" id="IPR005115">
    <property type="entry name" value="Gly_transporter"/>
</dbReference>
<evidence type="ECO:0000256" key="6">
    <source>
        <dbReference type="ARBA" id="ARBA00023136"/>
    </source>
</evidence>
<keyword evidence="5 7" id="KW-1133">Transmembrane helix</keyword>
<evidence type="ECO:0000256" key="3">
    <source>
        <dbReference type="ARBA" id="ARBA00022475"/>
    </source>
</evidence>
<dbReference type="GO" id="GO:0005886">
    <property type="term" value="C:plasma membrane"/>
    <property type="evidence" value="ECO:0007669"/>
    <property type="project" value="UniProtKB-SubCell"/>
</dbReference>
<dbReference type="AlphaFoldDB" id="A0A410JSC1"/>
<proteinExistence type="inferred from homology"/>
<reference evidence="9 10" key="1">
    <citation type="submission" date="2019-01" db="EMBL/GenBank/DDBJ databases">
        <title>Whole Genome of Ornithobacterium rhinotracheale FARPER-174b.</title>
        <authorList>
            <person name="Tataje-Lavanda L.A."/>
            <person name="Montalvan A."/>
            <person name="Montesinos R."/>
            <person name="Zimic M."/>
            <person name="Fernandez-Sanchez M."/>
            <person name="Fernandez-Diaz M."/>
        </authorList>
    </citation>
    <scope>NUCLEOTIDE SEQUENCE [LARGE SCALE GENOMIC DNA]</scope>
    <source>
        <strain evidence="9 10">FARPER-174b</strain>
    </source>
</reference>
<evidence type="ECO:0000313" key="10">
    <source>
        <dbReference type="Proteomes" id="UP000287701"/>
    </source>
</evidence>
<dbReference type="PANTHER" id="PTHR30506">
    <property type="entry name" value="INNER MEMBRANE PROTEIN"/>
    <property type="match status" value="1"/>
</dbReference>
<feature type="transmembrane region" description="Helical" evidence="7">
    <location>
        <begin position="119"/>
        <end position="144"/>
    </location>
</feature>
<dbReference type="RefSeq" id="WP_128501498.1">
    <property type="nucleotide sequence ID" value="NZ_CP035107.1"/>
</dbReference>
<dbReference type="Proteomes" id="UP000287701">
    <property type="component" value="Chromosome"/>
</dbReference>
<comment type="subcellular location">
    <subcellularLocation>
        <location evidence="1">Cell membrane</location>
        <topology evidence="1">Multi-pass membrane protein</topology>
    </subcellularLocation>
</comment>
<feature type="domain" description="Glycine transporter" evidence="8">
    <location>
        <begin position="99"/>
        <end position="172"/>
    </location>
</feature>
<keyword evidence="4 7" id="KW-0812">Transmembrane</keyword>
<keyword evidence="6 7" id="KW-0472">Membrane</keyword>
<dbReference type="EMBL" id="CP035107">
    <property type="protein sequence ID" value="QAR31043.1"/>
    <property type="molecule type" value="Genomic_DNA"/>
</dbReference>
<feature type="transmembrane region" description="Helical" evidence="7">
    <location>
        <begin position="65"/>
        <end position="86"/>
    </location>
</feature>
<comment type="similarity">
    <text evidence="2">Belongs to the UPF0126 family.</text>
</comment>
<dbReference type="OrthoDB" id="9791874at2"/>
<feature type="transmembrane region" description="Helical" evidence="7">
    <location>
        <begin position="156"/>
        <end position="175"/>
    </location>
</feature>
<protein>
    <submittedName>
        <fullName evidence="9">Trimeric intracellular cation channel family protein</fullName>
    </submittedName>
</protein>
<name>A0A410JSC1_ORNRH</name>
<evidence type="ECO:0000256" key="2">
    <source>
        <dbReference type="ARBA" id="ARBA00008193"/>
    </source>
</evidence>
<feature type="transmembrane region" description="Helical" evidence="7">
    <location>
        <begin position="39"/>
        <end position="59"/>
    </location>
</feature>
<gene>
    <name evidence="9" type="ORF">EQP59_06700</name>
</gene>
<dbReference type="Pfam" id="PF03458">
    <property type="entry name" value="Gly_transporter"/>
    <property type="match status" value="2"/>
</dbReference>
<evidence type="ECO:0000256" key="4">
    <source>
        <dbReference type="ARBA" id="ARBA00022692"/>
    </source>
</evidence>
<organism evidence="9 10">
    <name type="scientific">Ornithobacterium rhinotracheale</name>
    <dbReference type="NCBI Taxonomy" id="28251"/>
    <lineage>
        <taxon>Bacteria</taxon>
        <taxon>Pseudomonadati</taxon>
        <taxon>Bacteroidota</taxon>
        <taxon>Flavobacteriia</taxon>
        <taxon>Flavobacteriales</taxon>
        <taxon>Weeksellaceae</taxon>
        <taxon>Ornithobacterium</taxon>
    </lineage>
</organism>